<comment type="similarity">
    <text evidence="1">Belongs to the ubiquitin-activating E1 family. UBA5 subfamily.</text>
</comment>
<dbReference type="InterPro" id="IPR045886">
    <property type="entry name" value="ThiF/MoeB/HesA"/>
</dbReference>
<reference evidence="9" key="1">
    <citation type="journal article" date="2015" name="Nature">
        <title>Complex archaea that bridge the gap between prokaryotes and eukaryotes.</title>
        <authorList>
            <person name="Spang A."/>
            <person name="Saw J.H."/>
            <person name="Jorgensen S.L."/>
            <person name="Zaremba-Niedzwiedzka K."/>
            <person name="Martijn J."/>
            <person name="Lind A.E."/>
            <person name="van Eijk R."/>
            <person name="Schleper C."/>
            <person name="Guy L."/>
            <person name="Ettema T.J."/>
        </authorList>
    </citation>
    <scope>NUCLEOTIDE SEQUENCE</scope>
</reference>
<dbReference type="PANTHER" id="PTHR10953">
    <property type="entry name" value="UBIQUITIN-ACTIVATING ENZYME E1"/>
    <property type="match status" value="1"/>
</dbReference>
<dbReference type="GO" id="GO:0005524">
    <property type="term" value="F:ATP binding"/>
    <property type="evidence" value="ECO:0007669"/>
    <property type="project" value="UniProtKB-KW"/>
</dbReference>
<evidence type="ECO:0000313" key="9">
    <source>
        <dbReference type="EMBL" id="KKK99471.1"/>
    </source>
</evidence>
<gene>
    <name evidence="9" type="ORF">LCGC14_2632430</name>
</gene>
<dbReference type="GO" id="GO:0071569">
    <property type="term" value="P:protein ufmylation"/>
    <property type="evidence" value="ECO:0007669"/>
    <property type="project" value="TreeGrafter"/>
</dbReference>
<dbReference type="SUPFAM" id="SSF69572">
    <property type="entry name" value="Activating enzymes of the ubiquitin-like proteins"/>
    <property type="match status" value="1"/>
</dbReference>
<evidence type="ECO:0000256" key="7">
    <source>
        <dbReference type="ARBA" id="ARBA00022840"/>
    </source>
</evidence>
<dbReference type="InterPro" id="IPR029752">
    <property type="entry name" value="D-isomer_DH_CS1"/>
</dbReference>
<dbReference type="PANTHER" id="PTHR10953:SF9">
    <property type="entry name" value="UBIQUITIN-LIKE MODIFIER-ACTIVATING ENZYME 5"/>
    <property type="match status" value="1"/>
</dbReference>
<dbReference type="PROSITE" id="PS00065">
    <property type="entry name" value="D_2_HYDROXYACID_DH_1"/>
    <property type="match status" value="1"/>
</dbReference>
<feature type="domain" description="THIF-type NAD/FAD binding fold" evidence="8">
    <location>
        <begin position="10"/>
        <end position="217"/>
    </location>
</feature>
<keyword evidence="6" id="KW-0862">Zinc</keyword>
<evidence type="ECO:0000256" key="3">
    <source>
        <dbReference type="ARBA" id="ARBA00022723"/>
    </source>
</evidence>
<dbReference type="Pfam" id="PF00899">
    <property type="entry name" value="ThiF"/>
    <property type="match status" value="1"/>
</dbReference>
<accession>A0A0F9CSD7</accession>
<dbReference type="AlphaFoldDB" id="A0A0F9CSD7"/>
<evidence type="ECO:0000256" key="5">
    <source>
        <dbReference type="ARBA" id="ARBA00022786"/>
    </source>
</evidence>
<organism evidence="9">
    <name type="scientific">marine sediment metagenome</name>
    <dbReference type="NCBI Taxonomy" id="412755"/>
    <lineage>
        <taxon>unclassified sequences</taxon>
        <taxon>metagenomes</taxon>
        <taxon>ecological metagenomes</taxon>
    </lineage>
</organism>
<keyword evidence="7" id="KW-0067">ATP-binding</keyword>
<dbReference type="GO" id="GO:0005829">
    <property type="term" value="C:cytosol"/>
    <property type="evidence" value="ECO:0007669"/>
    <property type="project" value="TreeGrafter"/>
</dbReference>
<dbReference type="EMBL" id="LAZR01045191">
    <property type="protein sequence ID" value="KKK99471.1"/>
    <property type="molecule type" value="Genomic_DNA"/>
</dbReference>
<evidence type="ECO:0000256" key="6">
    <source>
        <dbReference type="ARBA" id="ARBA00022833"/>
    </source>
</evidence>
<keyword evidence="5" id="KW-0833">Ubl conjugation pathway</keyword>
<dbReference type="Gene3D" id="3.40.50.720">
    <property type="entry name" value="NAD(P)-binding Rossmann-like Domain"/>
    <property type="match status" value="1"/>
</dbReference>
<keyword evidence="4" id="KW-0547">Nucleotide-binding</keyword>
<name>A0A0F9CSD7_9ZZZZ</name>
<dbReference type="GO" id="GO:0071566">
    <property type="term" value="F:UFM1 activating enzyme activity"/>
    <property type="evidence" value="ECO:0007669"/>
    <property type="project" value="TreeGrafter"/>
</dbReference>
<keyword evidence="3" id="KW-0479">Metal-binding</keyword>
<feature type="non-terminal residue" evidence="9">
    <location>
        <position position="224"/>
    </location>
</feature>
<comment type="caution">
    <text evidence="9">The sequence shown here is derived from an EMBL/GenBank/DDBJ whole genome shotgun (WGS) entry which is preliminary data.</text>
</comment>
<dbReference type="GO" id="GO:0046872">
    <property type="term" value="F:metal ion binding"/>
    <property type="evidence" value="ECO:0007669"/>
    <property type="project" value="UniProtKB-KW"/>
</dbReference>
<dbReference type="InterPro" id="IPR000594">
    <property type="entry name" value="ThiF_NAD_FAD-bd"/>
</dbReference>
<evidence type="ECO:0000256" key="2">
    <source>
        <dbReference type="ARBA" id="ARBA00016279"/>
    </source>
</evidence>
<evidence type="ECO:0000256" key="4">
    <source>
        <dbReference type="ARBA" id="ARBA00022741"/>
    </source>
</evidence>
<sequence>MTQTRYTRLKAIKDFGYDIDWDDLKQFHIGIIGVGGLGCVSSEMAARCGVGKITLFDFDTVEIVNLNRSMFKIEHIGQLKARVAAKTLEEINPDVKVQYFETDIMDPSFESTFEREIENIDMILNGLDNIPAREYLNVKCILLNTPFIDAGASRSGLSGYIHPIIPYKTACAKCMSSVSIDVPDERGEPCVASLPSTMAILANIQIQEMLKYLLKFGQMIDYIM</sequence>
<evidence type="ECO:0000259" key="8">
    <source>
        <dbReference type="Pfam" id="PF00899"/>
    </source>
</evidence>
<dbReference type="InterPro" id="IPR035985">
    <property type="entry name" value="Ubiquitin-activating_enz"/>
</dbReference>
<evidence type="ECO:0000256" key="1">
    <source>
        <dbReference type="ARBA" id="ARBA00005339"/>
    </source>
</evidence>
<proteinExistence type="inferred from homology"/>
<protein>
    <recommendedName>
        <fullName evidence="2">Ubiquitin-like modifier-activating enzyme 5</fullName>
    </recommendedName>
</protein>